<dbReference type="InterPro" id="IPR016181">
    <property type="entry name" value="Acyl_CoA_acyltransferase"/>
</dbReference>
<evidence type="ECO:0000313" key="3">
    <source>
        <dbReference type="EMBL" id="BAO27923.1"/>
    </source>
</evidence>
<evidence type="ECO:0000259" key="2">
    <source>
        <dbReference type="PROSITE" id="PS51186"/>
    </source>
</evidence>
<proteinExistence type="predicted"/>
<dbReference type="PANTHER" id="PTHR43072">
    <property type="entry name" value="N-ACETYLTRANSFERASE"/>
    <property type="match status" value="1"/>
</dbReference>
<feature type="region of interest" description="Disordered" evidence="1">
    <location>
        <begin position="190"/>
        <end position="210"/>
    </location>
</feature>
<dbReference type="HOGENOM" id="CLU_1309564_0_0_4"/>
<feature type="domain" description="N-acetyltransferase" evidence="2">
    <location>
        <begin position="14"/>
        <end position="170"/>
    </location>
</feature>
<dbReference type="RefSeq" id="WP_041096247.1">
    <property type="nucleotide sequence ID" value="NZ_AP012547.1"/>
</dbReference>
<accession>W0SDW1</accession>
<dbReference type="GO" id="GO:0016747">
    <property type="term" value="F:acyltransferase activity, transferring groups other than amino-acyl groups"/>
    <property type="evidence" value="ECO:0007669"/>
    <property type="project" value="InterPro"/>
</dbReference>
<dbReference type="STRING" id="1223802.SUTH_00103"/>
<dbReference type="InterPro" id="IPR000182">
    <property type="entry name" value="GNAT_dom"/>
</dbReference>
<name>W0SDW1_9PROT</name>
<dbReference type="SUPFAM" id="SSF55729">
    <property type="entry name" value="Acyl-CoA N-acyltransferases (Nat)"/>
    <property type="match status" value="1"/>
</dbReference>
<gene>
    <name evidence="3" type="ORF">SUTH_00103</name>
</gene>
<dbReference type="Pfam" id="PF00583">
    <property type="entry name" value="Acetyltransf_1"/>
    <property type="match status" value="1"/>
</dbReference>
<keyword evidence="4" id="KW-1185">Reference proteome</keyword>
<evidence type="ECO:0000256" key="1">
    <source>
        <dbReference type="SAM" id="MobiDB-lite"/>
    </source>
</evidence>
<evidence type="ECO:0000313" key="4">
    <source>
        <dbReference type="Proteomes" id="UP000031637"/>
    </source>
</evidence>
<dbReference type="AlphaFoldDB" id="W0SDW1"/>
<dbReference type="CDD" id="cd04301">
    <property type="entry name" value="NAT_SF"/>
    <property type="match status" value="1"/>
</dbReference>
<protein>
    <recommendedName>
        <fullName evidence="2">N-acetyltransferase domain-containing protein</fullName>
    </recommendedName>
</protein>
<sequence>MTARPPWMGEMQEFRLRSATPADRSLIERFLATMDRAGLYERHFSHGEGPNLALLQRVDRIDHRDRVTILALGHDGEVVGHGEYVAQDGAAEFALMVLPRFRARGIGRRLLRALLDIATATGQRTLHGMIQATNARALKLAADCGLRPQPSGDRTVVIVSRALIASAAATAPAGLAAIAAGNPIPIVRHDPDRTPLHRRTGPGAPLRARG</sequence>
<dbReference type="PROSITE" id="PS51186">
    <property type="entry name" value="GNAT"/>
    <property type="match status" value="1"/>
</dbReference>
<dbReference type="Proteomes" id="UP000031637">
    <property type="component" value="Chromosome"/>
</dbReference>
<dbReference type="Gene3D" id="3.40.630.30">
    <property type="match status" value="1"/>
</dbReference>
<dbReference type="EMBL" id="AP012547">
    <property type="protein sequence ID" value="BAO27923.1"/>
    <property type="molecule type" value="Genomic_DNA"/>
</dbReference>
<organism evidence="3 4">
    <name type="scientific">Sulfuritalea hydrogenivorans sk43H</name>
    <dbReference type="NCBI Taxonomy" id="1223802"/>
    <lineage>
        <taxon>Bacteria</taxon>
        <taxon>Pseudomonadati</taxon>
        <taxon>Pseudomonadota</taxon>
        <taxon>Betaproteobacteria</taxon>
        <taxon>Nitrosomonadales</taxon>
        <taxon>Sterolibacteriaceae</taxon>
        <taxon>Sulfuritalea</taxon>
    </lineage>
</organism>
<dbReference type="OrthoDB" id="4256927at2"/>
<dbReference type="KEGG" id="shd:SUTH_00103"/>
<reference evidence="3 4" key="1">
    <citation type="journal article" date="2014" name="Syst. Appl. Microbiol.">
        <title>Complete genomes of freshwater sulfur oxidizers Sulfuricella denitrificans skB26 and Sulfuritalea hydrogenivorans sk43H: genetic insights into the sulfur oxidation pathway of betaproteobacteria.</title>
        <authorList>
            <person name="Watanabe T."/>
            <person name="Kojima H."/>
            <person name="Fukui M."/>
        </authorList>
    </citation>
    <scope>NUCLEOTIDE SEQUENCE [LARGE SCALE GENOMIC DNA]</scope>
    <source>
        <strain evidence="3">DSM22779</strain>
    </source>
</reference>